<dbReference type="PROSITE" id="PS00107">
    <property type="entry name" value="PROTEIN_KINASE_ATP"/>
    <property type="match status" value="1"/>
</dbReference>
<keyword evidence="3 6" id="KW-0547">Nucleotide-binding</keyword>
<keyword evidence="5 6" id="KW-0067">ATP-binding</keyword>
<dbReference type="GO" id="GO:0005524">
    <property type="term" value="F:ATP binding"/>
    <property type="evidence" value="ECO:0007669"/>
    <property type="project" value="UniProtKB-UniRule"/>
</dbReference>
<keyword evidence="2" id="KW-0808">Transferase</keyword>
<proteinExistence type="predicted"/>
<accession>A0A8X6MP35</accession>
<evidence type="ECO:0000256" key="2">
    <source>
        <dbReference type="ARBA" id="ARBA00022679"/>
    </source>
</evidence>
<dbReference type="FunFam" id="1.10.510.10:FF:000624">
    <property type="entry name" value="Mitogen-activated protein kinase"/>
    <property type="match status" value="1"/>
</dbReference>
<dbReference type="Proteomes" id="UP000887013">
    <property type="component" value="Unassembled WGS sequence"/>
</dbReference>
<dbReference type="InterPro" id="IPR017441">
    <property type="entry name" value="Protein_kinase_ATP_BS"/>
</dbReference>
<feature type="binding site" evidence="6">
    <location>
        <position position="80"/>
    </location>
    <ligand>
        <name>ATP</name>
        <dbReference type="ChEBI" id="CHEBI:30616"/>
    </ligand>
</feature>
<reference evidence="8" key="1">
    <citation type="submission" date="2020-08" db="EMBL/GenBank/DDBJ databases">
        <title>Multicomponent nature underlies the extraordinary mechanical properties of spider dragline silk.</title>
        <authorList>
            <person name="Kono N."/>
            <person name="Nakamura H."/>
            <person name="Mori M."/>
            <person name="Yoshida Y."/>
            <person name="Ohtoshi R."/>
            <person name="Malay A.D."/>
            <person name="Moran D.A.P."/>
            <person name="Tomita M."/>
            <person name="Numata K."/>
            <person name="Arakawa K."/>
        </authorList>
    </citation>
    <scope>NUCLEOTIDE SEQUENCE</scope>
</reference>
<gene>
    <name evidence="8" type="primary">CDK10</name>
    <name evidence="8" type="ORF">NPIL_421361</name>
</gene>
<protein>
    <recommendedName>
        <fullName evidence="7">Protein kinase domain-containing protein</fullName>
    </recommendedName>
</protein>
<dbReference type="OrthoDB" id="1732493at2759"/>
<evidence type="ECO:0000256" key="4">
    <source>
        <dbReference type="ARBA" id="ARBA00022777"/>
    </source>
</evidence>
<dbReference type="PROSITE" id="PS50011">
    <property type="entry name" value="PROTEIN_KINASE_DOM"/>
    <property type="match status" value="1"/>
</dbReference>
<comment type="caution">
    <text evidence="8">The sequence shown here is derived from an EMBL/GenBank/DDBJ whole genome shotgun (WGS) entry which is preliminary data.</text>
</comment>
<keyword evidence="9" id="KW-1185">Reference proteome</keyword>
<dbReference type="InterPro" id="IPR050108">
    <property type="entry name" value="CDK"/>
</dbReference>
<dbReference type="PANTHER" id="PTHR24056">
    <property type="entry name" value="CELL DIVISION PROTEIN KINASE"/>
    <property type="match status" value="1"/>
</dbReference>
<dbReference type="Pfam" id="PF00069">
    <property type="entry name" value="Pkinase"/>
    <property type="match status" value="1"/>
</dbReference>
<feature type="domain" description="Protein kinase" evidence="7">
    <location>
        <begin position="51"/>
        <end position="337"/>
    </location>
</feature>
<keyword evidence="1" id="KW-0723">Serine/threonine-protein kinase</keyword>
<evidence type="ECO:0000256" key="3">
    <source>
        <dbReference type="ARBA" id="ARBA00022741"/>
    </source>
</evidence>
<sequence length="359" mass="41067">MAEIPGLAQNLFESADIDTDGTELELMPYTLEPFLVPESHAFGKCRLVTDFEKLTYLGEGAYGSVFKCKDRKYDTIVALKKLRIKYEDEPLARNFMREITIMKELQHDNVATLIGIAVGRNFASTYLILEYCPYELSKVIDDEVAKPLILHPEIKCIMIQLLYGLDYIHHHNVLHRDLTVCNILFTYMGILKICDFGCARFEEFGTEAMTPNMVTRWYRAPELLFGDTKYSSAIDIWSAGCIFAELLLKTALFKANTDSNLISMFIEILGTPTEETWPGFKELPLLKSYDLSEQRYNKLPLKFTDEPTSCIALLHKIFVYNPSKRFSAEQCLAHPYFTDAPTACNLETLLVLLKKPEEI</sequence>
<name>A0A8X6MP35_NEPPI</name>
<dbReference type="InterPro" id="IPR000719">
    <property type="entry name" value="Prot_kinase_dom"/>
</dbReference>
<dbReference type="InterPro" id="IPR011009">
    <property type="entry name" value="Kinase-like_dom_sf"/>
</dbReference>
<dbReference type="GO" id="GO:0005634">
    <property type="term" value="C:nucleus"/>
    <property type="evidence" value="ECO:0007669"/>
    <property type="project" value="TreeGrafter"/>
</dbReference>
<evidence type="ECO:0000256" key="5">
    <source>
        <dbReference type="ARBA" id="ARBA00022840"/>
    </source>
</evidence>
<organism evidence="8 9">
    <name type="scientific">Nephila pilipes</name>
    <name type="common">Giant wood spider</name>
    <name type="synonym">Nephila maculata</name>
    <dbReference type="NCBI Taxonomy" id="299642"/>
    <lineage>
        <taxon>Eukaryota</taxon>
        <taxon>Metazoa</taxon>
        <taxon>Ecdysozoa</taxon>
        <taxon>Arthropoda</taxon>
        <taxon>Chelicerata</taxon>
        <taxon>Arachnida</taxon>
        <taxon>Araneae</taxon>
        <taxon>Araneomorphae</taxon>
        <taxon>Entelegynae</taxon>
        <taxon>Araneoidea</taxon>
        <taxon>Nephilidae</taxon>
        <taxon>Nephila</taxon>
    </lineage>
</organism>
<dbReference type="GO" id="GO:0004674">
    <property type="term" value="F:protein serine/threonine kinase activity"/>
    <property type="evidence" value="ECO:0007669"/>
    <property type="project" value="UniProtKB-KW"/>
</dbReference>
<dbReference type="SUPFAM" id="SSF56112">
    <property type="entry name" value="Protein kinase-like (PK-like)"/>
    <property type="match status" value="1"/>
</dbReference>
<evidence type="ECO:0000259" key="7">
    <source>
        <dbReference type="PROSITE" id="PS50011"/>
    </source>
</evidence>
<evidence type="ECO:0000256" key="1">
    <source>
        <dbReference type="ARBA" id="ARBA00022527"/>
    </source>
</evidence>
<evidence type="ECO:0000313" key="8">
    <source>
        <dbReference type="EMBL" id="GFS70462.1"/>
    </source>
</evidence>
<dbReference type="EMBL" id="BMAW01000734">
    <property type="protein sequence ID" value="GFS70462.1"/>
    <property type="molecule type" value="Genomic_DNA"/>
</dbReference>
<dbReference type="AlphaFoldDB" id="A0A8X6MP35"/>
<dbReference type="Gene3D" id="1.10.510.10">
    <property type="entry name" value="Transferase(Phosphotransferase) domain 1"/>
    <property type="match status" value="1"/>
</dbReference>
<evidence type="ECO:0000313" key="9">
    <source>
        <dbReference type="Proteomes" id="UP000887013"/>
    </source>
</evidence>
<dbReference type="InterPro" id="IPR008266">
    <property type="entry name" value="Tyr_kinase_AS"/>
</dbReference>
<dbReference type="Gene3D" id="3.30.200.20">
    <property type="entry name" value="Phosphorylase Kinase, domain 1"/>
    <property type="match status" value="1"/>
</dbReference>
<dbReference type="PANTHER" id="PTHR24056:SF508">
    <property type="entry name" value="CYCLIN-DEPENDENT KINASE 10"/>
    <property type="match status" value="1"/>
</dbReference>
<keyword evidence="4" id="KW-0418">Kinase</keyword>
<evidence type="ECO:0000256" key="6">
    <source>
        <dbReference type="PROSITE-ProRule" id="PRU10141"/>
    </source>
</evidence>
<dbReference type="PROSITE" id="PS00109">
    <property type="entry name" value="PROTEIN_KINASE_TYR"/>
    <property type="match status" value="1"/>
</dbReference>
<dbReference type="GO" id="GO:0007346">
    <property type="term" value="P:regulation of mitotic cell cycle"/>
    <property type="evidence" value="ECO:0007669"/>
    <property type="project" value="TreeGrafter"/>
</dbReference>